<organism evidence="2 3">
    <name type="scientific">Gimesia chilikensis</name>
    <dbReference type="NCBI Taxonomy" id="2605989"/>
    <lineage>
        <taxon>Bacteria</taxon>
        <taxon>Pseudomonadati</taxon>
        <taxon>Planctomycetota</taxon>
        <taxon>Planctomycetia</taxon>
        <taxon>Planctomycetales</taxon>
        <taxon>Planctomycetaceae</taxon>
        <taxon>Gimesia</taxon>
    </lineage>
</organism>
<proteinExistence type="predicted"/>
<dbReference type="Proteomes" id="UP000320421">
    <property type="component" value="Chromosome"/>
</dbReference>
<feature type="compositionally biased region" description="Low complexity" evidence="1">
    <location>
        <begin position="10"/>
        <end position="21"/>
    </location>
</feature>
<reference evidence="2 3" key="1">
    <citation type="submission" date="2019-02" db="EMBL/GenBank/DDBJ databases">
        <title>Deep-cultivation of Planctomycetes and their phenomic and genomic characterization uncovers novel biology.</title>
        <authorList>
            <person name="Wiegand S."/>
            <person name="Jogler M."/>
            <person name="Boedeker C."/>
            <person name="Pinto D."/>
            <person name="Vollmers J."/>
            <person name="Rivas-Marin E."/>
            <person name="Kohn T."/>
            <person name="Peeters S.H."/>
            <person name="Heuer A."/>
            <person name="Rast P."/>
            <person name="Oberbeckmann S."/>
            <person name="Bunk B."/>
            <person name="Jeske O."/>
            <person name="Meyerdierks A."/>
            <person name="Storesund J.E."/>
            <person name="Kallscheuer N."/>
            <person name="Luecker S."/>
            <person name="Lage O.M."/>
            <person name="Pohl T."/>
            <person name="Merkel B.J."/>
            <person name="Hornburger P."/>
            <person name="Mueller R.-W."/>
            <person name="Bruemmer F."/>
            <person name="Labrenz M."/>
            <person name="Spormann A.M."/>
            <person name="Op den Camp H."/>
            <person name="Overmann J."/>
            <person name="Amann R."/>
            <person name="Jetten M.S.M."/>
            <person name="Mascher T."/>
            <person name="Medema M.H."/>
            <person name="Devos D.P."/>
            <person name="Kaster A.-K."/>
            <person name="Ovreas L."/>
            <person name="Rohde M."/>
            <person name="Galperin M.Y."/>
            <person name="Jogler C."/>
        </authorList>
    </citation>
    <scope>NUCLEOTIDE SEQUENCE [LARGE SCALE GENOMIC DNA]</scope>
    <source>
        <strain evidence="2 3">HG66A1</strain>
    </source>
</reference>
<protein>
    <submittedName>
        <fullName evidence="2">Uncharacterized protein</fullName>
    </submittedName>
</protein>
<gene>
    <name evidence="2" type="ORF">HG66A1_64000</name>
</gene>
<keyword evidence="3" id="KW-1185">Reference proteome</keyword>
<evidence type="ECO:0000256" key="1">
    <source>
        <dbReference type="SAM" id="MobiDB-lite"/>
    </source>
</evidence>
<dbReference type="EMBL" id="CP036266">
    <property type="protein sequence ID" value="QDT24566.1"/>
    <property type="molecule type" value="Genomic_DNA"/>
</dbReference>
<evidence type="ECO:0000313" key="2">
    <source>
        <dbReference type="EMBL" id="QDT24566.1"/>
    </source>
</evidence>
<sequence>MAPCVPVDLPPSTTSSVRRSSTIPVAVSHEAGKELFDLVNSLECQRKNTGEELARTYTGNDDETLAMPEVVVAKLEVDIVDGGVAEFIAADED</sequence>
<accession>A0A517PYW4</accession>
<dbReference type="AlphaFoldDB" id="A0A517PYW4"/>
<feature type="region of interest" description="Disordered" evidence="1">
    <location>
        <begin position="1"/>
        <end position="21"/>
    </location>
</feature>
<evidence type="ECO:0000313" key="3">
    <source>
        <dbReference type="Proteomes" id="UP000320421"/>
    </source>
</evidence>
<dbReference type="RefSeq" id="WP_145193352.1">
    <property type="nucleotide sequence ID" value="NZ_CP036266.1"/>
</dbReference>
<name>A0A517PYW4_9PLAN</name>